<feature type="region of interest" description="Disordered" evidence="2">
    <location>
        <begin position="315"/>
        <end position="338"/>
    </location>
</feature>
<dbReference type="InterPro" id="IPR016024">
    <property type="entry name" value="ARM-type_fold"/>
</dbReference>
<evidence type="ECO:0000313" key="5">
    <source>
        <dbReference type="EMBL" id="KAK9820868.1"/>
    </source>
</evidence>
<feature type="domain" description="RPAP1 N-terminal" evidence="4">
    <location>
        <begin position="72"/>
        <end position="113"/>
    </location>
</feature>
<evidence type="ECO:0000259" key="4">
    <source>
        <dbReference type="Pfam" id="PF08621"/>
    </source>
</evidence>
<feature type="region of interest" description="Disordered" evidence="2">
    <location>
        <begin position="735"/>
        <end position="760"/>
    </location>
</feature>
<dbReference type="PANTHER" id="PTHR47605:SF2">
    <property type="entry name" value="TRANSCRIPTIONAL ELONGATION REGULATOR MINIYO"/>
    <property type="match status" value="1"/>
</dbReference>
<evidence type="ECO:0000259" key="3">
    <source>
        <dbReference type="Pfam" id="PF08620"/>
    </source>
</evidence>
<name>A0AAW1QHD0_9CHLO</name>
<dbReference type="EMBL" id="JALJOU010000112">
    <property type="protein sequence ID" value="KAK9820868.1"/>
    <property type="molecule type" value="Genomic_DNA"/>
</dbReference>
<protein>
    <recommendedName>
        <fullName evidence="7">RNA polymerase II assembly factor Rtp1 C-terminal domain-containing protein</fullName>
    </recommendedName>
</protein>
<dbReference type="SUPFAM" id="SSF48371">
    <property type="entry name" value="ARM repeat"/>
    <property type="match status" value="1"/>
</dbReference>
<dbReference type="Pfam" id="PF08620">
    <property type="entry name" value="RPAP1_C"/>
    <property type="match status" value="1"/>
</dbReference>
<accession>A0AAW1QHD0</accession>
<dbReference type="Pfam" id="PF08621">
    <property type="entry name" value="RPAP1_N"/>
    <property type="match status" value="1"/>
</dbReference>
<sequence length="979" mass="98281">MRRPNAAELEGDLLRLQGQAKSGDAFPPAAHRRMSKFALGRRLQAQDAANGAWEAASGPAPGVPSEDAAAWDSEAAAMLAAMSPDEIEEACREVEDRLPPETRAFLFRRAAARQSQSRVSLAAMVRFGLDGAVRGLAAGAGAGPEDVVLRDPLRGEAEAGYTLREAGALARSSVPAQRTAACRLLGAVLARARPTPADALRSALGPPGCARVLEPPLGASCADWQPVAWAEVWQAALGDAKVVTALRVALDDAHAPVAAAAAGALAALVALRGPHGGALAASDACPLGGTPALPLRLLERPHALGAWVANATVPPPGGGADQAAAGNGDGAEGGDEERMAADDPMCGLLQMQVLERAAYLLSGGAAPAAVAPLLEIVLAAAVAGTDAAANIVACPGLLRAVFALVGSEAGTGEGPAEASAPQPPVVRERALEVLRRLCQAGPRPAQALHAAGLPSRVERIVVTCDATSAAHPEAAHYAKLQAEALRCWRALAQYGLPVVHLDDFFAPLSALLCPPDWGALLAGVGGGGSTAAGDAAQARLAASAEAHLLAAALIAQARGCPDAAMLTPGCAAALSASALDWLQLSCLRPLVALLAAANGGSGVLGAGAVGLAAAAAEALLALMRARAGAGVDVPSAALATSVVALLGPQAVAAAARPLALLRLTPAAASVLQARTPALALLVAALEALPSTAPAADRSAATGADSAMEALPVGSRLPAAQDWLLADISPVRVAARSSGPASGQPLTHAAAKGRPHKSGAGKLLHSIPEEEQPAAWSGGDGKALTGEASAVGCALAFALALEAAGSQYTATLSAEHKLRAAMELVLAPPASLADGREEPWHDPLARWALATLLERYCCADASPGAVGGPSTADAARWAAHFAADSFGDALLAAALAALLRSAVAPDVQAALLRALDDGMARSMVPDLALARLAPLLGRGVDSVDARSVRRVLQDCDAAHLERILRHHGKEGFFGSEIAAS</sequence>
<organism evidence="5 6">
    <name type="scientific">Elliptochloris bilobata</name>
    <dbReference type="NCBI Taxonomy" id="381761"/>
    <lineage>
        <taxon>Eukaryota</taxon>
        <taxon>Viridiplantae</taxon>
        <taxon>Chlorophyta</taxon>
        <taxon>core chlorophytes</taxon>
        <taxon>Trebouxiophyceae</taxon>
        <taxon>Trebouxiophyceae incertae sedis</taxon>
        <taxon>Elliptochloris clade</taxon>
        <taxon>Elliptochloris</taxon>
    </lineage>
</organism>
<keyword evidence="6" id="KW-1185">Reference proteome</keyword>
<dbReference type="InterPro" id="IPR055326">
    <property type="entry name" value="MINIYO"/>
</dbReference>
<dbReference type="AlphaFoldDB" id="A0AAW1QHD0"/>
<gene>
    <name evidence="5" type="ORF">WJX81_007777</name>
</gene>
<dbReference type="InterPro" id="IPR013930">
    <property type="entry name" value="RPAP1_N"/>
</dbReference>
<evidence type="ECO:0008006" key="7">
    <source>
        <dbReference type="Google" id="ProtNLM"/>
    </source>
</evidence>
<dbReference type="InterPro" id="IPR013929">
    <property type="entry name" value="RPAP1_C"/>
</dbReference>
<evidence type="ECO:0000313" key="6">
    <source>
        <dbReference type="Proteomes" id="UP001445335"/>
    </source>
</evidence>
<feature type="domain" description="RPAP1 C-terminal" evidence="3">
    <location>
        <begin position="125"/>
        <end position="192"/>
    </location>
</feature>
<proteinExistence type="inferred from homology"/>
<dbReference type="PANTHER" id="PTHR47605">
    <property type="entry name" value="TRANSCRIPTIONAL ELONGATION REGULATOR MINIYO"/>
    <property type="match status" value="1"/>
</dbReference>
<comment type="similarity">
    <text evidence="1">Belongs to the RPAP1 family.</text>
</comment>
<comment type="caution">
    <text evidence="5">The sequence shown here is derived from an EMBL/GenBank/DDBJ whole genome shotgun (WGS) entry which is preliminary data.</text>
</comment>
<evidence type="ECO:0000256" key="1">
    <source>
        <dbReference type="ARBA" id="ARBA00009953"/>
    </source>
</evidence>
<reference evidence="5 6" key="1">
    <citation type="journal article" date="2024" name="Nat. Commun.">
        <title>Phylogenomics reveals the evolutionary origins of lichenization in chlorophyte algae.</title>
        <authorList>
            <person name="Puginier C."/>
            <person name="Libourel C."/>
            <person name="Otte J."/>
            <person name="Skaloud P."/>
            <person name="Haon M."/>
            <person name="Grisel S."/>
            <person name="Petersen M."/>
            <person name="Berrin J.G."/>
            <person name="Delaux P.M."/>
            <person name="Dal Grande F."/>
            <person name="Keller J."/>
        </authorList>
    </citation>
    <scope>NUCLEOTIDE SEQUENCE [LARGE SCALE GENOMIC DNA]</scope>
    <source>
        <strain evidence="5 6">SAG 245.80</strain>
    </source>
</reference>
<evidence type="ECO:0000256" key="2">
    <source>
        <dbReference type="SAM" id="MobiDB-lite"/>
    </source>
</evidence>
<dbReference type="Proteomes" id="UP001445335">
    <property type="component" value="Unassembled WGS sequence"/>
</dbReference>